<organism evidence="3 4">
    <name type="scientific">Spermophilus dauricus</name>
    <name type="common">Daurian ground squirrel</name>
    <dbReference type="NCBI Taxonomy" id="99837"/>
    <lineage>
        <taxon>Eukaryota</taxon>
        <taxon>Metazoa</taxon>
        <taxon>Chordata</taxon>
        <taxon>Craniata</taxon>
        <taxon>Vertebrata</taxon>
        <taxon>Euteleostomi</taxon>
        <taxon>Mammalia</taxon>
        <taxon>Eutheria</taxon>
        <taxon>Euarchontoglires</taxon>
        <taxon>Glires</taxon>
        <taxon>Rodentia</taxon>
        <taxon>Sciuromorpha</taxon>
        <taxon>Sciuridae</taxon>
        <taxon>Xerinae</taxon>
        <taxon>Marmotini</taxon>
        <taxon>Spermophilus</taxon>
    </lineage>
</organism>
<dbReference type="SUPFAM" id="SSF109640">
    <property type="entry name" value="KRAB domain (Kruppel-associated box)"/>
    <property type="match status" value="1"/>
</dbReference>
<proteinExistence type="predicted"/>
<keyword evidence="4" id="KW-1185">Reference proteome</keyword>
<protein>
    <recommendedName>
        <fullName evidence="2">KRAB domain-containing protein</fullName>
    </recommendedName>
</protein>
<dbReference type="InterPro" id="IPR001909">
    <property type="entry name" value="KRAB"/>
</dbReference>
<dbReference type="Ensembl" id="ENSSDAT00000013858.1">
    <property type="protein sequence ID" value="ENSSDAP00000012246.1"/>
    <property type="gene ID" value="ENSSDAG00000011038.1"/>
</dbReference>
<feature type="compositionally biased region" description="Basic residues" evidence="1">
    <location>
        <begin position="76"/>
        <end position="93"/>
    </location>
</feature>
<dbReference type="Pfam" id="PF01352">
    <property type="entry name" value="KRAB"/>
    <property type="match status" value="1"/>
</dbReference>
<evidence type="ECO:0000259" key="2">
    <source>
        <dbReference type="Pfam" id="PF01352"/>
    </source>
</evidence>
<feature type="region of interest" description="Disordered" evidence="1">
    <location>
        <begin position="1"/>
        <end position="22"/>
    </location>
</feature>
<feature type="domain" description="KRAB" evidence="2">
    <location>
        <begin position="26"/>
        <end position="41"/>
    </location>
</feature>
<feature type="region of interest" description="Disordered" evidence="1">
    <location>
        <begin position="51"/>
        <end position="93"/>
    </location>
</feature>
<dbReference type="Proteomes" id="UP000694422">
    <property type="component" value="Unplaced"/>
</dbReference>
<dbReference type="InterPro" id="IPR036051">
    <property type="entry name" value="KRAB_dom_sf"/>
</dbReference>
<dbReference type="GO" id="GO:0006355">
    <property type="term" value="P:regulation of DNA-templated transcription"/>
    <property type="evidence" value="ECO:0007669"/>
    <property type="project" value="InterPro"/>
</dbReference>
<dbReference type="Gene3D" id="6.10.140.140">
    <property type="match status" value="1"/>
</dbReference>
<evidence type="ECO:0000256" key="1">
    <source>
        <dbReference type="SAM" id="MobiDB-lite"/>
    </source>
</evidence>
<reference evidence="3" key="1">
    <citation type="submission" date="2025-08" db="UniProtKB">
        <authorList>
            <consortium name="Ensembl"/>
        </authorList>
    </citation>
    <scope>IDENTIFICATION</scope>
</reference>
<evidence type="ECO:0000313" key="3">
    <source>
        <dbReference type="Ensembl" id="ENSSDAP00000012246.1"/>
    </source>
</evidence>
<name>A0A8C9PUA4_SPEDA</name>
<reference evidence="3" key="2">
    <citation type="submission" date="2025-09" db="UniProtKB">
        <authorList>
            <consortium name="Ensembl"/>
        </authorList>
    </citation>
    <scope>IDENTIFICATION</scope>
</reference>
<dbReference type="AlphaFoldDB" id="A0A8C9PUA4"/>
<sequence length="93" mass="10028">MAPPLAPVPAREPNGAGTECREPGAVSFADVAVYFSLEEWGRRRHQASAHLLGGGRGRTVASGCPGSRGRQVPNRSRYRFQKQGNKKGKGRAR</sequence>
<accession>A0A8C9PUA4</accession>
<evidence type="ECO:0000313" key="4">
    <source>
        <dbReference type="Proteomes" id="UP000694422"/>
    </source>
</evidence>